<evidence type="ECO:0008006" key="11">
    <source>
        <dbReference type="Google" id="ProtNLM"/>
    </source>
</evidence>
<reference evidence="9 10" key="1">
    <citation type="submission" date="2016-04" db="EMBL/GenBank/DDBJ databases">
        <title>Draft Genome Sequences of Staphylococcus capitis Strain H36, S. capitis Strain H65, S. cohnii Strain H62, S. hominis Strain H69, Mycobacterium iranicum Strain H39, Plantibacter sp. Strain H53, Pseudomonas oryzihabitans Strain H72, and Microbacterium sp. Strain H83, isolated from residential settings.</title>
        <authorList>
            <person name="Lymperopoulou D."/>
            <person name="Adams R.I."/>
            <person name="Lindow S."/>
            <person name="Coil D.A."/>
            <person name="Jospin G."/>
            <person name="Eisen J.A."/>
        </authorList>
    </citation>
    <scope>NUCLEOTIDE SEQUENCE [LARGE SCALE GENOMIC DNA]</scope>
    <source>
        <strain evidence="9 10">H39</strain>
    </source>
</reference>
<name>A0A178LS37_MYCIR</name>
<gene>
    <name evidence="9" type="ORF">A4X20_06365</name>
</gene>
<feature type="domain" description="RNA polymerase sigma-70 region 2" evidence="7">
    <location>
        <begin position="11"/>
        <end position="72"/>
    </location>
</feature>
<dbReference type="Gene3D" id="3.10.450.50">
    <property type="match status" value="1"/>
</dbReference>
<evidence type="ECO:0000256" key="4">
    <source>
        <dbReference type="ARBA" id="ARBA00023082"/>
    </source>
</evidence>
<evidence type="ECO:0000256" key="1">
    <source>
        <dbReference type="ARBA" id="ARBA00010641"/>
    </source>
</evidence>
<evidence type="ECO:0000313" key="10">
    <source>
        <dbReference type="Proteomes" id="UP000078396"/>
    </source>
</evidence>
<dbReference type="AlphaFoldDB" id="A0A178LS37"/>
<evidence type="ECO:0000313" key="9">
    <source>
        <dbReference type="EMBL" id="OAN36808.1"/>
    </source>
</evidence>
<dbReference type="SUPFAM" id="SSF88659">
    <property type="entry name" value="Sigma3 and sigma4 domains of RNA polymerase sigma factors"/>
    <property type="match status" value="1"/>
</dbReference>
<evidence type="ECO:0000256" key="5">
    <source>
        <dbReference type="ARBA" id="ARBA00023125"/>
    </source>
</evidence>
<keyword evidence="4" id="KW-0731">Sigma factor</keyword>
<dbReference type="InterPro" id="IPR013325">
    <property type="entry name" value="RNA_pol_sigma_r2"/>
</dbReference>
<evidence type="ECO:0000256" key="6">
    <source>
        <dbReference type="ARBA" id="ARBA00023163"/>
    </source>
</evidence>
<dbReference type="GO" id="GO:0016987">
    <property type="term" value="F:sigma factor activity"/>
    <property type="evidence" value="ECO:0007669"/>
    <property type="project" value="UniProtKB-KW"/>
</dbReference>
<dbReference type="PANTHER" id="PTHR30173">
    <property type="entry name" value="SIGMA 19 FACTOR"/>
    <property type="match status" value="1"/>
</dbReference>
<dbReference type="Pfam" id="PF08281">
    <property type="entry name" value="Sigma70_r4_2"/>
    <property type="match status" value="1"/>
</dbReference>
<keyword evidence="6" id="KW-0804">Transcription</keyword>
<accession>A0A178LS37</accession>
<dbReference type="InterPro" id="IPR032710">
    <property type="entry name" value="NTF2-like_dom_sf"/>
</dbReference>
<dbReference type="NCBIfam" id="TIGR02937">
    <property type="entry name" value="sigma70-ECF"/>
    <property type="match status" value="1"/>
</dbReference>
<dbReference type="PANTHER" id="PTHR30173:SF43">
    <property type="entry name" value="ECF RNA POLYMERASE SIGMA FACTOR SIGI-RELATED"/>
    <property type="match status" value="1"/>
</dbReference>
<dbReference type="InterPro" id="IPR014284">
    <property type="entry name" value="RNA_pol_sigma-70_dom"/>
</dbReference>
<dbReference type="OrthoDB" id="3211555at2"/>
<dbReference type="SUPFAM" id="SSF54427">
    <property type="entry name" value="NTF2-like"/>
    <property type="match status" value="1"/>
</dbReference>
<dbReference type="Proteomes" id="UP000078396">
    <property type="component" value="Unassembled WGS sequence"/>
</dbReference>
<dbReference type="InterPro" id="IPR036388">
    <property type="entry name" value="WH-like_DNA-bd_sf"/>
</dbReference>
<dbReference type="GO" id="GO:0003677">
    <property type="term" value="F:DNA binding"/>
    <property type="evidence" value="ECO:0007669"/>
    <property type="project" value="UniProtKB-KW"/>
</dbReference>
<sequence>MTDVTVEAVWRLHRKRVLDVSYRMLGTLTDAEDAMQETFVRLTRAGVEGIDDVEGWLVTVTGRVCLDMLRASATRRRYVGPWLPEPLIDQYACAPDPADQVTLDDTVRMALLAVLHRLSPAERVAFVLHDLFGLTFETIGEIVGRSPTATRKLASRARTAIRDDQEPRFDVTAEKARSVAERFAAACAGGDLADLAAVLADDVVGEFDSGGRIAGAPQSARVGAELVSIVLASSLFSADAEFRVADINGRPGVIVSLRGQVMAVIDLETDGRHIYAIRAIGNPDKLAHLNR</sequence>
<comment type="subunit">
    <text evidence="2">Interacts transiently with the RNA polymerase catalytic core formed by RpoA, RpoB, RpoC and RpoZ (2 alpha, 1 beta, 1 beta' and 1 omega subunit) to form the RNA polymerase holoenzyme that can initiate transcription.</text>
</comment>
<evidence type="ECO:0000259" key="7">
    <source>
        <dbReference type="Pfam" id="PF04542"/>
    </source>
</evidence>
<dbReference type="Gene3D" id="1.10.10.10">
    <property type="entry name" value="Winged helix-like DNA-binding domain superfamily/Winged helix DNA-binding domain"/>
    <property type="match status" value="1"/>
</dbReference>
<dbReference type="InterPro" id="IPR007627">
    <property type="entry name" value="RNA_pol_sigma70_r2"/>
</dbReference>
<keyword evidence="5" id="KW-0238">DNA-binding</keyword>
<dbReference type="InterPro" id="IPR013324">
    <property type="entry name" value="RNA_pol_sigma_r3/r4-like"/>
</dbReference>
<feature type="domain" description="RNA polymerase sigma factor 70 region 4 type 2" evidence="8">
    <location>
        <begin position="109"/>
        <end position="160"/>
    </location>
</feature>
<dbReference type="GO" id="GO:0006352">
    <property type="term" value="P:DNA-templated transcription initiation"/>
    <property type="evidence" value="ECO:0007669"/>
    <property type="project" value="InterPro"/>
</dbReference>
<comment type="caution">
    <text evidence="9">The sequence shown here is derived from an EMBL/GenBank/DDBJ whole genome shotgun (WGS) entry which is preliminary data.</text>
</comment>
<evidence type="ECO:0000256" key="2">
    <source>
        <dbReference type="ARBA" id="ARBA00011344"/>
    </source>
</evidence>
<dbReference type="Pfam" id="PF04542">
    <property type="entry name" value="Sigma70_r2"/>
    <property type="match status" value="1"/>
</dbReference>
<dbReference type="EMBL" id="LWCS01000032">
    <property type="protein sequence ID" value="OAN36808.1"/>
    <property type="molecule type" value="Genomic_DNA"/>
</dbReference>
<keyword evidence="3" id="KW-0805">Transcription regulation</keyword>
<proteinExistence type="inferred from homology"/>
<organism evidence="9 10">
    <name type="scientific">Mycolicibacterium iranicum</name>
    <name type="common">Mycobacterium iranicum</name>
    <dbReference type="NCBI Taxonomy" id="912594"/>
    <lineage>
        <taxon>Bacteria</taxon>
        <taxon>Bacillati</taxon>
        <taxon>Actinomycetota</taxon>
        <taxon>Actinomycetes</taxon>
        <taxon>Mycobacteriales</taxon>
        <taxon>Mycobacteriaceae</taxon>
        <taxon>Mycolicibacterium</taxon>
    </lineage>
</organism>
<evidence type="ECO:0000256" key="3">
    <source>
        <dbReference type="ARBA" id="ARBA00023015"/>
    </source>
</evidence>
<comment type="similarity">
    <text evidence="1">Belongs to the sigma-70 factor family. ECF subfamily.</text>
</comment>
<dbReference type="Gene3D" id="1.10.1740.10">
    <property type="match status" value="1"/>
</dbReference>
<evidence type="ECO:0000259" key="8">
    <source>
        <dbReference type="Pfam" id="PF08281"/>
    </source>
</evidence>
<protein>
    <recommendedName>
        <fullName evidence="11">RNA polymerase subunit sigma</fullName>
    </recommendedName>
</protein>
<dbReference type="SUPFAM" id="SSF88946">
    <property type="entry name" value="Sigma2 domain of RNA polymerase sigma factors"/>
    <property type="match status" value="1"/>
</dbReference>
<dbReference type="InterPro" id="IPR013249">
    <property type="entry name" value="RNA_pol_sigma70_r4_t2"/>
</dbReference>
<dbReference type="InterPro" id="IPR052704">
    <property type="entry name" value="ECF_Sigma-70_Domain"/>
</dbReference>